<reference evidence="1" key="1">
    <citation type="submission" date="2018-02" db="EMBL/GenBank/DDBJ databases">
        <title>Rhizophora mucronata_Transcriptome.</title>
        <authorList>
            <person name="Meera S.P."/>
            <person name="Sreeshan A."/>
            <person name="Augustine A."/>
        </authorList>
    </citation>
    <scope>NUCLEOTIDE SEQUENCE</scope>
    <source>
        <tissue evidence="1">Leaf</tissue>
    </source>
</reference>
<organism evidence="1">
    <name type="scientific">Rhizophora mucronata</name>
    <name type="common">Asiatic mangrove</name>
    <dbReference type="NCBI Taxonomy" id="61149"/>
    <lineage>
        <taxon>Eukaryota</taxon>
        <taxon>Viridiplantae</taxon>
        <taxon>Streptophyta</taxon>
        <taxon>Embryophyta</taxon>
        <taxon>Tracheophyta</taxon>
        <taxon>Spermatophyta</taxon>
        <taxon>Magnoliopsida</taxon>
        <taxon>eudicotyledons</taxon>
        <taxon>Gunneridae</taxon>
        <taxon>Pentapetalae</taxon>
        <taxon>rosids</taxon>
        <taxon>fabids</taxon>
        <taxon>Malpighiales</taxon>
        <taxon>Rhizophoraceae</taxon>
        <taxon>Rhizophora</taxon>
    </lineage>
</organism>
<sequence>MDSGMDVLRGKLKITLDAIPLATWWLIWREGNQEFFKQEKILKICLWIIRHLLKFSGNLFANLL</sequence>
<accession>A0A2P2R364</accession>
<dbReference type="AlphaFoldDB" id="A0A2P2R364"/>
<dbReference type="EMBL" id="GGEC01093201">
    <property type="protein sequence ID" value="MBX73685.1"/>
    <property type="molecule type" value="Transcribed_RNA"/>
</dbReference>
<name>A0A2P2R364_RHIMU</name>
<evidence type="ECO:0000313" key="1">
    <source>
        <dbReference type="EMBL" id="MBX73685.1"/>
    </source>
</evidence>
<protein>
    <submittedName>
        <fullName evidence="1">Uncharacterized protein</fullName>
    </submittedName>
</protein>
<proteinExistence type="predicted"/>